<evidence type="ECO:0000313" key="3">
    <source>
        <dbReference type="Proteomes" id="UP001165065"/>
    </source>
</evidence>
<keyword evidence="3" id="KW-1185">Reference proteome</keyword>
<accession>A0A9W7LAD4</accession>
<proteinExistence type="predicted"/>
<dbReference type="AlphaFoldDB" id="A0A9W7LAD4"/>
<gene>
    <name evidence="2" type="ORF">TrCOL_g12226</name>
</gene>
<dbReference type="Proteomes" id="UP001165065">
    <property type="component" value="Unassembled WGS sequence"/>
</dbReference>
<evidence type="ECO:0000256" key="1">
    <source>
        <dbReference type="SAM" id="MobiDB-lite"/>
    </source>
</evidence>
<comment type="caution">
    <text evidence="2">The sequence shown here is derived from an EMBL/GenBank/DDBJ whole genome shotgun (WGS) entry which is preliminary data.</text>
</comment>
<feature type="compositionally biased region" description="Polar residues" evidence="1">
    <location>
        <begin position="363"/>
        <end position="376"/>
    </location>
</feature>
<feature type="region of interest" description="Disordered" evidence="1">
    <location>
        <begin position="356"/>
        <end position="376"/>
    </location>
</feature>
<dbReference type="EMBL" id="BRYA01001461">
    <property type="protein sequence ID" value="GMI43814.1"/>
    <property type="molecule type" value="Genomic_DNA"/>
</dbReference>
<protein>
    <submittedName>
        <fullName evidence="2">Uncharacterized protein</fullName>
    </submittedName>
</protein>
<name>A0A9W7LAD4_9STRA</name>
<reference evidence="3" key="1">
    <citation type="journal article" date="2023" name="Commun. Biol.">
        <title>Genome analysis of Parmales, the sister group of diatoms, reveals the evolutionary specialization of diatoms from phago-mixotrophs to photoautotrophs.</title>
        <authorList>
            <person name="Ban H."/>
            <person name="Sato S."/>
            <person name="Yoshikawa S."/>
            <person name="Yamada K."/>
            <person name="Nakamura Y."/>
            <person name="Ichinomiya M."/>
            <person name="Sato N."/>
            <person name="Blanc-Mathieu R."/>
            <person name="Endo H."/>
            <person name="Kuwata A."/>
            <person name="Ogata H."/>
        </authorList>
    </citation>
    <scope>NUCLEOTIDE SEQUENCE [LARGE SCALE GENOMIC DNA]</scope>
</reference>
<organism evidence="2 3">
    <name type="scientific">Triparma columacea</name>
    <dbReference type="NCBI Taxonomy" id="722753"/>
    <lineage>
        <taxon>Eukaryota</taxon>
        <taxon>Sar</taxon>
        <taxon>Stramenopiles</taxon>
        <taxon>Ochrophyta</taxon>
        <taxon>Bolidophyceae</taxon>
        <taxon>Parmales</taxon>
        <taxon>Triparmaceae</taxon>
        <taxon>Triparma</taxon>
    </lineage>
</organism>
<evidence type="ECO:0000313" key="2">
    <source>
        <dbReference type="EMBL" id="GMI43814.1"/>
    </source>
</evidence>
<sequence>MKEVIEVGLSPPADKPRIRVEINRGGKKKGGVLRQQSEGEAIAIDQVFHSKKVKVHETLSRVQECKKECEKKLFELQSLQGRVEIGFQPALDQMLLEEERLLADVQRRRMITEKLIMNEIEVRTAAVKQQAKLLQQQMISIEGCEEIVKHVLKLEPGYLVRAFPRMEIEAKQVLETFESIKEIEVPVVEAVTPRDYPKSYLEGLDICNKKNKKKGGKGGSAKGGVGVELDGGEEVAGEVDSMDGGGEVPHVGQHSHLLTPPPANQVHDERDQVIARLVSQVERLEALTEAKNEARIYASEQRSHTKEIKDLVSSGRKKLRKKQVEKVGVEGFGVSVALSGVGGGKAAARKFERDVREAGHMKSYQSPTMSNYAKGR</sequence>
<dbReference type="OrthoDB" id="200867at2759"/>